<dbReference type="CDD" id="cd03392">
    <property type="entry name" value="PAP2_like_2"/>
    <property type="match status" value="1"/>
</dbReference>
<dbReference type="InterPro" id="IPR000326">
    <property type="entry name" value="PAP2/HPO"/>
</dbReference>
<evidence type="ECO:0000313" key="3">
    <source>
        <dbReference type="EMBL" id="CAH1002559.1"/>
    </source>
</evidence>
<dbReference type="SUPFAM" id="SSF48317">
    <property type="entry name" value="Acid phosphatase/Vanadium-dependent haloperoxidase"/>
    <property type="match status" value="1"/>
</dbReference>
<accession>A0ABN8F924</accession>
<organism evidence="3 4">
    <name type="scientific">Neolewinella maritima</name>
    <dbReference type="NCBI Taxonomy" id="1383882"/>
    <lineage>
        <taxon>Bacteria</taxon>
        <taxon>Pseudomonadati</taxon>
        <taxon>Bacteroidota</taxon>
        <taxon>Saprospiria</taxon>
        <taxon>Saprospirales</taxon>
        <taxon>Lewinellaceae</taxon>
        <taxon>Neolewinella</taxon>
    </lineage>
</organism>
<dbReference type="EMBL" id="CAKLPZ010000006">
    <property type="protein sequence ID" value="CAH1002559.1"/>
    <property type="molecule type" value="Genomic_DNA"/>
</dbReference>
<dbReference type="Pfam" id="PF01569">
    <property type="entry name" value="PAP2"/>
    <property type="match status" value="1"/>
</dbReference>
<reference evidence="3" key="1">
    <citation type="submission" date="2021-12" db="EMBL/GenBank/DDBJ databases">
        <authorList>
            <person name="Rodrigo-Torres L."/>
            <person name="Arahal R. D."/>
            <person name="Lucena T."/>
        </authorList>
    </citation>
    <scope>NUCLEOTIDE SEQUENCE</scope>
    <source>
        <strain evidence="3">CECT 8419</strain>
    </source>
</reference>
<sequence>MSLTLWTRTSDYLYRDARLALHTVLALLAGYLLLTLFVYLLPASLVDIEFSEEVQEHQSPLLDALMKGISWFGSNLGAIISIVVATLGFWLARRRREALFVLATVGSLPVIAGTKLIMNRSRPTADLVRVVYEAQFQSFPSGHVTFYTVFFGFIAYLMYRMRGWPTPVRVGIGSFSLLLVFTVPFSRVYLGVHWGTDVLAGFFLGLSLLIGLLTWYNKSGDIKDIPV</sequence>
<feature type="transmembrane region" description="Helical" evidence="1">
    <location>
        <begin position="138"/>
        <end position="159"/>
    </location>
</feature>
<keyword evidence="4" id="KW-1185">Reference proteome</keyword>
<keyword evidence="1" id="KW-0812">Transmembrane</keyword>
<feature type="transmembrane region" description="Helical" evidence="1">
    <location>
        <begin position="98"/>
        <end position="118"/>
    </location>
</feature>
<feature type="transmembrane region" description="Helical" evidence="1">
    <location>
        <begin position="20"/>
        <end position="41"/>
    </location>
</feature>
<dbReference type="PANTHER" id="PTHR14969">
    <property type="entry name" value="SPHINGOSINE-1-PHOSPHATE PHOSPHOHYDROLASE"/>
    <property type="match status" value="1"/>
</dbReference>
<evidence type="ECO:0000256" key="1">
    <source>
        <dbReference type="SAM" id="Phobius"/>
    </source>
</evidence>
<evidence type="ECO:0000259" key="2">
    <source>
        <dbReference type="SMART" id="SM00014"/>
    </source>
</evidence>
<keyword evidence="1" id="KW-0472">Membrane</keyword>
<proteinExistence type="predicted"/>
<feature type="transmembrane region" description="Helical" evidence="1">
    <location>
        <begin position="171"/>
        <end position="192"/>
    </location>
</feature>
<feature type="transmembrane region" description="Helical" evidence="1">
    <location>
        <begin position="69"/>
        <end position="91"/>
    </location>
</feature>
<keyword evidence="1" id="KW-1133">Transmembrane helix</keyword>
<feature type="domain" description="Phosphatidic acid phosphatase type 2/haloperoxidase" evidence="2">
    <location>
        <begin position="98"/>
        <end position="213"/>
    </location>
</feature>
<feature type="transmembrane region" description="Helical" evidence="1">
    <location>
        <begin position="198"/>
        <end position="216"/>
    </location>
</feature>
<comment type="caution">
    <text evidence="3">The sequence shown here is derived from an EMBL/GenBank/DDBJ whole genome shotgun (WGS) entry which is preliminary data.</text>
</comment>
<protein>
    <recommendedName>
        <fullName evidence="2">Phosphatidic acid phosphatase type 2/haloperoxidase domain-containing protein</fullName>
    </recommendedName>
</protein>
<dbReference type="InterPro" id="IPR036938">
    <property type="entry name" value="PAP2/HPO_sf"/>
</dbReference>
<dbReference type="SMART" id="SM00014">
    <property type="entry name" value="acidPPc"/>
    <property type="match status" value="1"/>
</dbReference>
<dbReference type="RefSeq" id="WP_238752388.1">
    <property type="nucleotide sequence ID" value="NZ_CAKLPZ010000006.1"/>
</dbReference>
<dbReference type="Gene3D" id="1.20.144.10">
    <property type="entry name" value="Phosphatidic acid phosphatase type 2/haloperoxidase"/>
    <property type="match status" value="2"/>
</dbReference>
<dbReference type="PANTHER" id="PTHR14969:SF13">
    <property type="entry name" value="AT30094P"/>
    <property type="match status" value="1"/>
</dbReference>
<name>A0ABN8F924_9BACT</name>
<evidence type="ECO:0000313" key="4">
    <source>
        <dbReference type="Proteomes" id="UP000837803"/>
    </source>
</evidence>
<gene>
    <name evidence="3" type="ORF">LEM8419_03433</name>
</gene>
<dbReference type="Proteomes" id="UP000837803">
    <property type="component" value="Unassembled WGS sequence"/>
</dbReference>